<organism evidence="8 9">
    <name type="scientific">Streptomyces cinereospinus</name>
    <dbReference type="NCBI Taxonomy" id="285561"/>
    <lineage>
        <taxon>Bacteria</taxon>
        <taxon>Bacillati</taxon>
        <taxon>Actinomycetota</taxon>
        <taxon>Actinomycetes</taxon>
        <taxon>Kitasatosporales</taxon>
        <taxon>Streptomycetaceae</taxon>
        <taxon>Streptomyces</taxon>
    </lineage>
</organism>
<evidence type="ECO:0000256" key="3">
    <source>
        <dbReference type="ARBA" id="ARBA00022692"/>
    </source>
</evidence>
<evidence type="ECO:0000256" key="4">
    <source>
        <dbReference type="ARBA" id="ARBA00022989"/>
    </source>
</evidence>
<keyword evidence="9" id="KW-1185">Reference proteome</keyword>
<feature type="transmembrane region" description="Helical" evidence="7">
    <location>
        <begin position="222"/>
        <end position="241"/>
    </location>
</feature>
<feature type="transmembrane region" description="Helical" evidence="7">
    <location>
        <begin position="70"/>
        <end position="91"/>
    </location>
</feature>
<feature type="compositionally biased region" description="Low complexity" evidence="6">
    <location>
        <begin position="370"/>
        <end position="381"/>
    </location>
</feature>
<dbReference type="Proteomes" id="UP001589709">
    <property type="component" value="Unassembled WGS sequence"/>
</dbReference>
<evidence type="ECO:0000313" key="8">
    <source>
        <dbReference type="EMBL" id="MFB9462705.1"/>
    </source>
</evidence>
<protein>
    <submittedName>
        <fullName evidence="8">Uncharacterized protein</fullName>
    </submittedName>
</protein>
<evidence type="ECO:0000256" key="2">
    <source>
        <dbReference type="ARBA" id="ARBA00010631"/>
    </source>
</evidence>
<keyword evidence="3 7" id="KW-0812">Transmembrane</keyword>
<comment type="subcellular location">
    <subcellularLocation>
        <location evidence="1">Membrane</location>
        <topology evidence="1">Multi-pass membrane protein</topology>
    </subcellularLocation>
</comment>
<dbReference type="PANTHER" id="PTHR31040">
    <property type="entry name" value="NURIM"/>
    <property type="match status" value="1"/>
</dbReference>
<accession>A0ABV5MXE7</accession>
<dbReference type="PANTHER" id="PTHR31040:SF1">
    <property type="entry name" value="NURIM"/>
    <property type="match status" value="1"/>
</dbReference>
<evidence type="ECO:0000256" key="6">
    <source>
        <dbReference type="SAM" id="MobiDB-lite"/>
    </source>
</evidence>
<feature type="transmembrane region" description="Helical" evidence="7">
    <location>
        <begin position="318"/>
        <end position="338"/>
    </location>
</feature>
<feature type="transmembrane region" description="Helical" evidence="7">
    <location>
        <begin position="253"/>
        <end position="274"/>
    </location>
</feature>
<evidence type="ECO:0000256" key="7">
    <source>
        <dbReference type="SAM" id="Phobius"/>
    </source>
</evidence>
<name>A0ABV5MXE7_9ACTN</name>
<keyword evidence="5 7" id="KW-0472">Membrane</keyword>
<feature type="region of interest" description="Disordered" evidence="6">
    <location>
        <begin position="354"/>
        <end position="381"/>
    </location>
</feature>
<feature type="transmembrane region" description="Helical" evidence="7">
    <location>
        <begin position="41"/>
        <end position="63"/>
    </location>
</feature>
<dbReference type="EMBL" id="JBHMCY010000011">
    <property type="protein sequence ID" value="MFB9462705.1"/>
    <property type="molecule type" value="Genomic_DNA"/>
</dbReference>
<evidence type="ECO:0000256" key="1">
    <source>
        <dbReference type="ARBA" id="ARBA00004141"/>
    </source>
</evidence>
<comment type="caution">
    <text evidence="8">The sequence shown here is derived from an EMBL/GenBank/DDBJ whole genome shotgun (WGS) entry which is preliminary data.</text>
</comment>
<feature type="transmembrane region" description="Helical" evidence="7">
    <location>
        <begin position="286"/>
        <end position="306"/>
    </location>
</feature>
<reference evidence="8 9" key="1">
    <citation type="submission" date="2024-09" db="EMBL/GenBank/DDBJ databases">
        <authorList>
            <person name="Sun Q."/>
            <person name="Mori K."/>
        </authorList>
    </citation>
    <scope>NUCLEOTIDE SEQUENCE [LARGE SCALE GENOMIC DNA]</scope>
    <source>
        <strain evidence="8 9">JCM 6917</strain>
    </source>
</reference>
<evidence type="ECO:0000256" key="5">
    <source>
        <dbReference type="ARBA" id="ARBA00023136"/>
    </source>
</evidence>
<keyword evidence="4 7" id="KW-1133">Transmembrane helix</keyword>
<comment type="similarity">
    <text evidence="2">Belongs to the nurim family.</text>
</comment>
<sequence>MQSSGKLLIDALLVVGFGVQHSGLATLRVKRLVKAKTGIEALAWRSVESLSNVVYILVAAALWQHTGDVVWELTGASMVIMYALAVASWLWYWQLHLFEYDCGLAFGSTTLVSQAAGAQGPKLINWKVGSRRWIRFPVHTAFFGMFFCLPVMTTDLLVLAVVLNVYNVIGSILYDKRIIATAGDAARPYINLTGLIFPPVYRNPAGARDLEMAAPLHWRKPSMHLPGLVVGVALGVMYYFLIGPRAVTSTDMLQAGGAGLLGAVLTGLLLGTVLKPKAADWGQQQTDLSTTVALNAATGVVTWAVIGWVDTGVAPSFAAFLPLWFTVQYLGHVFAFLANRKKWSASLTPVERASGSEKSAQPVGRPAPSATAAAMGQANAG</sequence>
<dbReference type="InterPro" id="IPR033580">
    <property type="entry name" value="Nurim-like"/>
</dbReference>
<feature type="transmembrane region" description="Helical" evidence="7">
    <location>
        <begin position="141"/>
        <end position="169"/>
    </location>
</feature>
<gene>
    <name evidence="8" type="ORF">ACFF45_08260</name>
</gene>
<proteinExistence type="inferred from homology"/>
<evidence type="ECO:0000313" key="9">
    <source>
        <dbReference type="Proteomes" id="UP001589709"/>
    </source>
</evidence>
<dbReference type="RefSeq" id="WP_381343970.1">
    <property type="nucleotide sequence ID" value="NZ_JBHMCY010000011.1"/>
</dbReference>